<evidence type="ECO:0000313" key="2">
    <source>
        <dbReference type="Proteomes" id="UP000663868"/>
    </source>
</evidence>
<evidence type="ECO:0000313" key="1">
    <source>
        <dbReference type="EMBL" id="CAF4392648.1"/>
    </source>
</evidence>
<organism evidence="1 2">
    <name type="scientific">Adineta steineri</name>
    <dbReference type="NCBI Taxonomy" id="433720"/>
    <lineage>
        <taxon>Eukaryota</taxon>
        <taxon>Metazoa</taxon>
        <taxon>Spiralia</taxon>
        <taxon>Gnathifera</taxon>
        <taxon>Rotifera</taxon>
        <taxon>Eurotatoria</taxon>
        <taxon>Bdelloidea</taxon>
        <taxon>Adinetida</taxon>
        <taxon>Adinetidae</taxon>
        <taxon>Adineta</taxon>
    </lineage>
</organism>
<comment type="caution">
    <text evidence="1">The sequence shown here is derived from an EMBL/GenBank/DDBJ whole genome shotgun (WGS) entry which is preliminary data.</text>
</comment>
<proteinExistence type="predicted"/>
<dbReference type="AlphaFoldDB" id="A0A820NLK7"/>
<dbReference type="Proteomes" id="UP000663868">
    <property type="component" value="Unassembled WGS sequence"/>
</dbReference>
<reference evidence="1" key="1">
    <citation type="submission" date="2021-02" db="EMBL/GenBank/DDBJ databases">
        <authorList>
            <person name="Nowell W R."/>
        </authorList>
    </citation>
    <scope>NUCLEOTIDE SEQUENCE</scope>
</reference>
<feature type="non-terminal residue" evidence="1">
    <location>
        <position position="1"/>
    </location>
</feature>
<protein>
    <submittedName>
        <fullName evidence="1">Uncharacterized protein</fullName>
    </submittedName>
</protein>
<gene>
    <name evidence="1" type="ORF">KXQ929_LOCUS50553</name>
</gene>
<dbReference type="EMBL" id="CAJOBB010023384">
    <property type="protein sequence ID" value="CAF4392648.1"/>
    <property type="molecule type" value="Genomic_DNA"/>
</dbReference>
<accession>A0A820NLK7</accession>
<sequence length="143" mass="17631">MDTNNFNLIEPIKLIYLTKLSIEIYDMTFDELEILIKKLKLNLKILSLDIKHNDMSYLNARRWEHFLQENLSQLEKFYFKKTVYFSENNQTPMYFGEKNEFNSTFWIERRWIFKVENDSENLIYSIQPYKKKWYEYGSKSSQF</sequence>
<name>A0A820NLK7_9BILA</name>